<evidence type="ECO:0000313" key="2">
    <source>
        <dbReference type="Proteomes" id="UP000664795"/>
    </source>
</evidence>
<keyword evidence="2" id="KW-1185">Reference proteome</keyword>
<dbReference type="EMBL" id="JAFMYU010000015">
    <property type="protein sequence ID" value="MBO0932941.1"/>
    <property type="molecule type" value="Genomic_DNA"/>
</dbReference>
<proteinExistence type="predicted"/>
<reference evidence="1 2" key="1">
    <citation type="submission" date="2021-03" db="EMBL/GenBank/DDBJ databases">
        <title>Fibrella sp. HMF5036 genome sequencing and assembly.</title>
        <authorList>
            <person name="Kang H."/>
            <person name="Kim H."/>
            <person name="Bae S."/>
            <person name="Joh K."/>
        </authorList>
    </citation>
    <scope>NUCLEOTIDE SEQUENCE [LARGE SCALE GENOMIC DNA]</scope>
    <source>
        <strain evidence="1 2">HMF5036</strain>
    </source>
</reference>
<evidence type="ECO:0000313" key="1">
    <source>
        <dbReference type="EMBL" id="MBO0932941.1"/>
    </source>
</evidence>
<name>A0A939G6U7_9BACT</name>
<comment type="caution">
    <text evidence="1">The sequence shown here is derived from an EMBL/GenBank/DDBJ whole genome shotgun (WGS) entry which is preliminary data.</text>
</comment>
<accession>A0A939G6U7</accession>
<organism evidence="1 2">
    <name type="scientific">Fibrella aquatilis</name>
    <dbReference type="NCBI Taxonomy" id="2817059"/>
    <lineage>
        <taxon>Bacteria</taxon>
        <taxon>Pseudomonadati</taxon>
        <taxon>Bacteroidota</taxon>
        <taxon>Cytophagia</taxon>
        <taxon>Cytophagales</taxon>
        <taxon>Spirosomataceae</taxon>
        <taxon>Fibrella</taxon>
    </lineage>
</organism>
<dbReference type="PROSITE" id="PS51257">
    <property type="entry name" value="PROKAR_LIPOPROTEIN"/>
    <property type="match status" value="1"/>
</dbReference>
<dbReference type="RefSeq" id="WP_207336899.1">
    <property type="nucleotide sequence ID" value="NZ_JAFMYU010000015.1"/>
</dbReference>
<protein>
    <submittedName>
        <fullName evidence="1">Uncharacterized protein</fullName>
    </submittedName>
</protein>
<gene>
    <name evidence="1" type="ORF">J2I48_18170</name>
</gene>
<sequence>MKKLSFVCLVISVFGCQHKNEEPLDVAGRASGIYNVKTYVVDGDTVFSQGGKNKPGIRAYRVEIGRKAADSVGIVTVYVRDGSSLGAGKYVAVKETNSRFQFSDRNATLTVYESYVDGTTFYERTVGYNVDSIPRPLPPNYEPPLREVRITAVKQ</sequence>
<dbReference type="AlphaFoldDB" id="A0A939G6U7"/>
<dbReference type="Proteomes" id="UP000664795">
    <property type="component" value="Unassembled WGS sequence"/>
</dbReference>